<sequence length="200" mass="22066">MNRRDALRMLAAGAVIPALSPELLAFYRRAHPEGSYSLRTLSPRQNDTVVAMIDQIIPTTDTPGAKGARVNEFIDVILTEWAKDDERRSFLDGLADVDKQSNALFGKDFASASPAQQLVLLRSMDEASAHARSLEKELPPSWEPEGRDRQMQGDFFTVFKNMTVHGYYTSEIGFTQELKLEIIPGAQHGCTPLGPGMGDA</sequence>
<evidence type="ECO:0000313" key="2">
    <source>
        <dbReference type="Proteomes" id="UP000567293"/>
    </source>
</evidence>
<dbReference type="InterPro" id="IPR027056">
    <property type="entry name" value="Gluconate_2DH_su3"/>
</dbReference>
<dbReference type="AlphaFoldDB" id="A0A7V8SXG5"/>
<organism evidence="1 2">
    <name type="scientific">Candidatus Acidiferrum panamense</name>
    <dbReference type="NCBI Taxonomy" id="2741543"/>
    <lineage>
        <taxon>Bacteria</taxon>
        <taxon>Pseudomonadati</taxon>
        <taxon>Acidobacteriota</taxon>
        <taxon>Terriglobia</taxon>
        <taxon>Candidatus Acidiferrales</taxon>
        <taxon>Candidatus Acidiferrum</taxon>
    </lineage>
</organism>
<evidence type="ECO:0000313" key="1">
    <source>
        <dbReference type="EMBL" id="MBA0085978.1"/>
    </source>
</evidence>
<dbReference type="Proteomes" id="UP000567293">
    <property type="component" value="Unassembled WGS sequence"/>
</dbReference>
<dbReference type="EMBL" id="JACDQQ010001297">
    <property type="protein sequence ID" value="MBA0085978.1"/>
    <property type="molecule type" value="Genomic_DNA"/>
</dbReference>
<gene>
    <name evidence="1" type="ORF">HRJ53_13350</name>
</gene>
<reference evidence="1" key="1">
    <citation type="submission" date="2020-06" db="EMBL/GenBank/DDBJ databases">
        <title>Legume-microbial interactions unlock mineral nutrients during tropical forest succession.</title>
        <authorList>
            <person name="Epihov D.Z."/>
        </authorList>
    </citation>
    <scope>NUCLEOTIDE SEQUENCE [LARGE SCALE GENOMIC DNA]</scope>
    <source>
        <strain evidence="1">Pan2503</strain>
    </source>
</reference>
<keyword evidence="2" id="KW-1185">Reference proteome</keyword>
<comment type="caution">
    <text evidence="1">The sequence shown here is derived from an EMBL/GenBank/DDBJ whole genome shotgun (WGS) entry which is preliminary data.</text>
</comment>
<protein>
    <submittedName>
        <fullName evidence="1">Gluconate 2-dehydrogenase subunit 3 family protein</fullName>
    </submittedName>
</protein>
<dbReference type="Pfam" id="PF13618">
    <property type="entry name" value="Gluconate_2-dh3"/>
    <property type="match status" value="1"/>
</dbReference>
<name>A0A7V8SXG5_9BACT</name>
<proteinExistence type="predicted"/>
<accession>A0A7V8SXG5</accession>